<evidence type="ECO:0000313" key="5">
    <source>
        <dbReference type="EMBL" id="GES75815.1"/>
    </source>
</evidence>
<proteinExistence type="inferred from homology"/>
<dbReference type="GO" id="GO:0008157">
    <property type="term" value="F:protein phosphatase 1 binding"/>
    <property type="evidence" value="ECO:0007669"/>
    <property type="project" value="TreeGrafter"/>
</dbReference>
<name>A0A2Z6SJC2_9GLOM</name>
<feature type="compositionally biased region" description="Acidic residues" evidence="3">
    <location>
        <begin position="105"/>
        <end position="118"/>
    </location>
</feature>
<feature type="region of interest" description="Disordered" evidence="3">
    <location>
        <begin position="1"/>
        <end position="82"/>
    </location>
</feature>
<dbReference type="STRING" id="94130.A0A2Z6SJC2"/>
<feature type="region of interest" description="Disordered" evidence="3">
    <location>
        <begin position="98"/>
        <end position="178"/>
    </location>
</feature>
<dbReference type="OrthoDB" id="307488at2759"/>
<comment type="caution">
    <text evidence="4">The sequence shown here is derived from an EMBL/GenBank/DDBJ whole genome shotgun (WGS) entry which is preliminary data.</text>
</comment>
<evidence type="ECO:0000256" key="2">
    <source>
        <dbReference type="RuleBase" id="RU367162"/>
    </source>
</evidence>
<keyword evidence="2" id="KW-0539">Nucleus</keyword>
<dbReference type="GO" id="GO:0005634">
    <property type="term" value="C:nucleus"/>
    <property type="evidence" value="ECO:0007669"/>
    <property type="project" value="UniProtKB-SubCell"/>
</dbReference>
<feature type="compositionally biased region" description="Basic residues" evidence="3">
    <location>
        <begin position="127"/>
        <end position="139"/>
    </location>
</feature>
<dbReference type="EMBL" id="BLAL01000018">
    <property type="protein sequence ID" value="GES75815.1"/>
    <property type="molecule type" value="Genomic_DNA"/>
</dbReference>
<dbReference type="Pfam" id="PF07491">
    <property type="entry name" value="PPI_Ypi1"/>
    <property type="match status" value="1"/>
</dbReference>
<gene>
    <name evidence="5" type="ORF">RCL2_000322400</name>
    <name evidence="4" type="ORF">RclHR1_06610022</name>
</gene>
<dbReference type="Proteomes" id="UP000247702">
    <property type="component" value="Unassembled WGS sequence"/>
</dbReference>
<comment type="similarity">
    <text evidence="1 2">Belongs to the YPI1 family.</text>
</comment>
<dbReference type="InterPro" id="IPR011107">
    <property type="entry name" value="PPI_Ypi1"/>
</dbReference>
<dbReference type="EMBL" id="BEXD01004050">
    <property type="protein sequence ID" value="GBC06099.1"/>
    <property type="molecule type" value="Genomic_DNA"/>
</dbReference>
<dbReference type="Proteomes" id="UP000615446">
    <property type="component" value="Unassembled WGS sequence"/>
</dbReference>
<reference evidence="4 6" key="1">
    <citation type="submission" date="2017-11" db="EMBL/GenBank/DDBJ databases">
        <title>The genome of Rhizophagus clarus HR1 reveals common genetic basis of auxotrophy among arbuscular mycorrhizal fungi.</title>
        <authorList>
            <person name="Kobayashi Y."/>
        </authorList>
    </citation>
    <scope>NUCLEOTIDE SEQUENCE [LARGE SCALE GENOMIC DNA]</scope>
    <source>
        <strain evidence="4 6">HR1</strain>
    </source>
</reference>
<dbReference type="PANTHER" id="PTHR20835">
    <property type="entry name" value="E3 UBIQUITIN-PROTEIN LIGASE PPP1R11-RELATED"/>
    <property type="match status" value="1"/>
</dbReference>
<accession>A0A2Z6SJC2</accession>
<evidence type="ECO:0000256" key="1">
    <source>
        <dbReference type="ARBA" id="ARBA00005605"/>
    </source>
</evidence>
<evidence type="ECO:0000313" key="4">
    <source>
        <dbReference type="EMBL" id="GBC06099.1"/>
    </source>
</evidence>
<dbReference type="AlphaFoldDB" id="A0A2Z6SJC2"/>
<evidence type="ECO:0000256" key="3">
    <source>
        <dbReference type="SAM" id="MobiDB-lite"/>
    </source>
</evidence>
<dbReference type="GO" id="GO:0004865">
    <property type="term" value="F:protein serine/threonine phosphatase inhibitor activity"/>
    <property type="evidence" value="ECO:0007669"/>
    <property type="project" value="UniProtKB-UniRule"/>
</dbReference>
<comment type="subcellular location">
    <subcellularLocation>
        <location evidence="2">Nucleus</location>
    </subcellularLocation>
</comment>
<sequence>MAAGDSLRYHARTAVPAGRPETYGSRTMTIHPEEFTEEVGPVSSEEENDLSTQPVGTLKLRGDGSGQSSNRKVKWDDTVVDNEGLGRKKSKICCIYHKPRAFGESSDEDSSSSDSDDSDHDHDHDHKNGHHHSHNHKRPDKCYRNSPNAYERQPQYKNRQQPPIQSPEPKDNPTSPSS</sequence>
<comment type="function">
    <text evidence="2">Regulator of type 1 phosphatases which maintains protein phosphatase activity under strict control.</text>
</comment>
<evidence type="ECO:0000313" key="6">
    <source>
        <dbReference type="Proteomes" id="UP000247702"/>
    </source>
</evidence>
<reference evidence="5" key="2">
    <citation type="submission" date="2019-10" db="EMBL/GenBank/DDBJ databases">
        <title>Conservation and host-specific expression of non-tandemly repeated heterogenous ribosome RNA gene in arbuscular mycorrhizal fungi.</title>
        <authorList>
            <person name="Maeda T."/>
            <person name="Kobayashi Y."/>
            <person name="Nakagawa T."/>
            <person name="Ezawa T."/>
            <person name="Yamaguchi K."/>
            <person name="Bino T."/>
            <person name="Nishimoto Y."/>
            <person name="Shigenobu S."/>
            <person name="Kawaguchi M."/>
        </authorList>
    </citation>
    <scope>NUCLEOTIDE SEQUENCE</scope>
    <source>
        <strain evidence="5">HR1</strain>
    </source>
</reference>
<keyword evidence="6" id="KW-1185">Reference proteome</keyword>
<protein>
    <recommendedName>
        <fullName evidence="2">Type 1 phosphatases regulator</fullName>
    </recommendedName>
</protein>
<dbReference type="PANTHER" id="PTHR20835:SF0">
    <property type="entry name" value="E3 UBIQUITIN-PROTEIN LIGASE PPP1R11"/>
    <property type="match status" value="1"/>
</dbReference>
<organism evidence="4 6">
    <name type="scientific">Rhizophagus clarus</name>
    <dbReference type="NCBI Taxonomy" id="94130"/>
    <lineage>
        <taxon>Eukaryota</taxon>
        <taxon>Fungi</taxon>
        <taxon>Fungi incertae sedis</taxon>
        <taxon>Mucoromycota</taxon>
        <taxon>Glomeromycotina</taxon>
        <taxon>Glomeromycetes</taxon>
        <taxon>Glomerales</taxon>
        <taxon>Glomeraceae</taxon>
        <taxon>Rhizophagus</taxon>
    </lineage>
</organism>